<evidence type="ECO:0000313" key="9">
    <source>
        <dbReference type="Proteomes" id="UP000823914"/>
    </source>
</evidence>
<dbReference type="GO" id="GO:0008170">
    <property type="term" value="F:N-methyltransferase activity"/>
    <property type="evidence" value="ECO:0007669"/>
    <property type="project" value="InterPro"/>
</dbReference>
<dbReference type="GO" id="GO:0032259">
    <property type="term" value="P:methylation"/>
    <property type="evidence" value="ECO:0007669"/>
    <property type="project" value="UniProtKB-KW"/>
</dbReference>
<evidence type="ECO:0000256" key="2">
    <source>
        <dbReference type="ARBA" id="ARBA00011900"/>
    </source>
</evidence>
<dbReference type="SUPFAM" id="SSF53335">
    <property type="entry name" value="S-adenosyl-L-methionine-dependent methyltransferases"/>
    <property type="match status" value="1"/>
</dbReference>
<keyword evidence="4" id="KW-0808">Transferase</keyword>
<gene>
    <name evidence="8" type="ORF">IAA16_07455</name>
</gene>
<comment type="caution">
    <text evidence="8">The sequence shown here is derived from an EMBL/GenBank/DDBJ whole genome shotgun (WGS) entry which is preliminary data.</text>
</comment>
<reference evidence="8" key="1">
    <citation type="journal article" date="2021" name="PeerJ">
        <title>Extensive microbial diversity within the chicken gut microbiome revealed by metagenomics and culture.</title>
        <authorList>
            <person name="Gilroy R."/>
            <person name="Ravi A."/>
            <person name="Getino M."/>
            <person name="Pursley I."/>
            <person name="Horton D.L."/>
            <person name="Alikhan N.F."/>
            <person name="Baker D."/>
            <person name="Gharbi K."/>
            <person name="Hall N."/>
            <person name="Watson M."/>
            <person name="Adriaenssens E.M."/>
            <person name="Foster-Nyarko E."/>
            <person name="Jarju S."/>
            <person name="Secka A."/>
            <person name="Antonio M."/>
            <person name="Oren A."/>
            <person name="Chaudhuri R.R."/>
            <person name="La Ragione R."/>
            <person name="Hildebrand F."/>
            <person name="Pallen M.J."/>
        </authorList>
    </citation>
    <scope>NUCLEOTIDE SEQUENCE</scope>
    <source>
        <strain evidence="8">Gambia15-2214</strain>
    </source>
</reference>
<dbReference type="GO" id="GO:0003677">
    <property type="term" value="F:DNA binding"/>
    <property type="evidence" value="ECO:0007669"/>
    <property type="project" value="InterPro"/>
</dbReference>
<dbReference type="EMBL" id="JAHLFV010000175">
    <property type="protein sequence ID" value="MBU3850384.1"/>
    <property type="molecule type" value="Genomic_DNA"/>
</dbReference>
<proteinExistence type="inferred from homology"/>
<comment type="catalytic activity">
    <reaction evidence="6">
        <text>a 2'-deoxyadenosine in DNA + S-adenosyl-L-methionine = an N(6)-methyl-2'-deoxyadenosine in DNA + S-adenosyl-L-homocysteine + H(+)</text>
        <dbReference type="Rhea" id="RHEA:15197"/>
        <dbReference type="Rhea" id="RHEA-COMP:12418"/>
        <dbReference type="Rhea" id="RHEA-COMP:12419"/>
        <dbReference type="ChEBI" id="CHEBI:15378"/>
        <dbReference type="ChEBI" id="CHEBI:57856"/>
        <dbReference type="ChEBI" id="CHEBI:59789"/>
        <dbReference type="ChEBI" id="CHEBI:90615"/>
        <dbReference type="ChEBI" id="CHEBI:90616"/>
        <dbReference type="EC" id="2.1.1.72"/>
    </reaction>
</comment>
<feature type="domain" description="DNA methylase N-4/N-6" evidence="7">
    <location>
        <begin position="121"/>
        <end position="474"/>
    </location>
</feature>
<dbReference type="PRINTS" id="PR00506">
    <property type="entry name" value="D21N6MTFRASE"/>
</dbReference>
<organism evidence="8 9">
    <name type="scientific">Candidatus Treponema excrementipullorum</name>
    <dbReference type="NCBI Taxonomy" id="2838768"/>
    <lineage>
        <taxon>Bacteria</taxon>
        <taxon>Pseudomonadati</taxon>
        <taxon>Spirochaetota</taxon>
        <taxon>Spirochaetia</taxon>
        <taxon>Spirochaetales</taxon>
        <taxon>Treponemataceae</taxon>
        <taxon>Treponema</taxon>
    </lineage>
</organism>
<dbReference type="EC" id="2.1.1.72" evidence="2"/>
<evidence type="ECO:0000259" key="7">
    <source>
        <dbReference type="Pfam" id="PF01555"/>
    </source>
</evidence>
<dbReference type="AlphaFoldDB" id="A0A9E2NZS6"/>
<dbReference type="InterPro" id="IPR002295">
    <property type="entry name" value="N4/N6-MTase_EcoPI_Mod-like"/>
</dbReference>
<dbReference type="GO" id="GO:0009007">
    <property type="term" value="F:site-specific DNA-methyltransferase (adenine-specific) activity"/>
    <property type="evidence" value="ECO:0007669"/>
    <property type="project" value="UniProtKB-EC"/>
</dbReference>
<sequence length="675" mass="77306">MDHLKMHTPNKADENFRKLAELFPNAVTETKNEQGEVVRAIDKDVLMQEINTKVVEGREERYQFTWPDKRKSILFANAPIAKTLRPCREESVNFDTTENLYIEGDNLEVLKLLQETYLGKIKMIYIDPPYNTGNDFVYEDDYSMDNAQFIMQNGGYDEQGNRLFKNMDTNGRFHTDWLNMMYPRLKLARDLLTDDGAIFISIDDNEVENLKKIACEIFGENNFIAQLVWEKKKKGAFLSKNYINMKEYVLIYTKNNNVFGGLVGEITSEESTYPCIKTTNARGVRIIRKGTPSRFRDKNYTISAGTRVSSGNMELIYLDDVIIKDSILVGDVRIDSNWIYSQEALDDYAQKGLVYITQDNYVRRIVIDERIKMLKDLLLRVGKDGKSLSQFKYELNLNNGGWGTNEDANDELHQLLGEQYVFEFSKPTRLIAKLIQAFGFKKDIIMDFFSGSATTAHAVMQLNAEDGGNRKFIMVQLPEKTDEKSEAYKAGYTNICEIGKERIRRAGAQIIHNSQCIMHNEKCLMTKCPNYESCIVNSPLDVGFRVLKCDSSNMKDVYYSPESYNGTFLNSLTENIKEDRTPEDLLFQVMLDLGIVLSSKITETLIGGKKVFDVADGFLIACFDDTVTDEVVTEIAKKKPQYFVMRDSSLAKDSVATNFDQIFALYSPYTTRKVL</sequence>
<name>A0A9E2NZS6_9SPIR</name>
<dbReference type="PROSITE" id="PS00092">
    <property type="entry name" value="N6_MTASE"/>
    <property type="match status" value="1"/>
</dbReference>
<accession>A0A9E2NZS6</accession>
<dbReference type="PIRSF" id="PIRSF015855">
    <property type="entry name" value="TypeIII_Mtase_mKpnI"/>
    <property type="match status" value="1"/>
</dbReference>
<dbReference type="Pfam" id="PF01555">
    <property type="entry name" value="N6_N4_Mtase"/>
    <property type="match status" value="1"/>
</dbReference>
<evidence type="ECO:0000256" key="1">
    <source>
        <dbReference type="ARBA" id="ARBA00006594"/>
    </source>
</evidence>
<keyword evidence="3" id="KW-0489">Methyltransferase</keyword>
<evidence type="ECO:0000256" key="6">
    <source>
        <dbReference type="ARBA" id="ARBA00047942"/>
    </source>
</evidence>
<dbReference type="InterPro" id="IPR029063">
    <property type="entry name" value="SAM-dependent_MTases_sf"/>
</dbReference>
<keyword evidence="5" id="KW-0949">S-adenosyl-L-methionine</keyword>
<dbReference type="Proteomes" id="UP000823914">
    <property type="component" value="Unassembled WGS sequence"/>
</dbReference>
<dbReference type="Gene3D" id="3.40.50.150">
    <property type="entry name" value="Vaccinia Virus protein VP39"/>
    <property type="match status" value="1"/>
</dbReference>
<reference evidence="8" key="2">
    <citation type="submission" date="2021-04" db="EMBL/GenBank/DDBJ databases">
        <authorList>
            <person name="Gilroy R."/>
        </authorList>
    </citation>
    <scope>NUCLEOTIDE SEQUENCE</scope>
    <source>
        <strain evidence="8">Gambia15-2214</strain>
    </source>
</reference>
<comment type="similarity">
    <text evidence="1">Belongs to the N(4)/N(6)-methyltransferase family.</text>
</comment>
<dbReference type="InterPro" id="IPR002052">
    <property type="entry name" value="DNA_methylase_N6_adenine_CS"/>
</dbReference>
<evidence type="ECO:0000256" key="3">
    <source>
        <dbReference type="ARBA" id="ARBA00022603"/>
    </source>
</evidence>
<evidence type="ECO:0000313" key="8">
    <source>
        <dbReference type="EMBL" id="MBU3850384.1"/>
    </source>
</evidence>
<evidence type="ECO:0000256" key="5">
    <source>
        <dbReference type="ARBA" id="ARBA00022691"/>
    </source>
</evidence>
<evidence type="ECO:0000256" key="4">
    <source>
        <dbReference type="ARBA" id="ARBA00022679"/>
    </source>
</evidence>
<dbReference type="InterPro" id="IPR002941">
    <property type="entry name" value="DNA_methylase_N4/N6"/>
</dbReference>
<protein>
    <recommendedName>
        <fullName evidence="2">site-specific DNA-methyltransferase (adenine-specific)</fullName>
        <ecNumber evidence="2">2.1.1.72</ecNumber>
    </recommendedName>
</protein>